<sequence length="217" mass="23188">MKRWIAAILLGALVTTSAARADRTQVYSVRGVDCGDCGTEIKAGLKKLKGVRKSEFDIHKVEFTVTLADGVTDDSVLAAIANSGAGFKGTVGAGSGAYLPHVEYPKGADVAVLTEHGAAVGPLEKLRVAGKYTVFDVYADWCGPCRVVDAELRKLIEHRPDLAVRKLEVVDFESPLARELGSRLRALPYLVIFSPDGKRTELVGPNTNKLAATLGPR</sequence>
<dbReference type="Gene3D" id="3.30.70.100">
    <property type="match status" value="1"/>
</dbReference>
<proteinExistence type="predicted"/>
<dbReference type="SUPFAM" id="SSF55008">
    <property type="entry name" value="HMA, heavy metal-associated domain"/>
    <property type="match status" value="1"/>
</dbReference>
<dbReference type="Pfam" id="PF00085">
    <property type="entry name" value="Thioredoxin"/>
    <property type="match status" value="1"/>
</dbReference>
<dbReference type="Pfam" id="PF00403">
    <property type="entry name" value="HMA"/>
    <property type="match status" value="1"/>
</dbReference>
<dbReference type="InterPro" id="IPR013766">
    <property type="entry name" value="Thioredoxin_domain"/>
</dbReference>
<evidence type="ECO:0000259" key="2">
    <source>
        <dbReference type="PROSITE" id="PS51352"/>
    </source>
</evidence>
<comment type="caution">
    <text evidence="3">The sequence shown here is derived from an EMBL/GenBank/DDBJ whole genome shotgun (WGS) entry which is preliminary data.</text>
</comment>
<feature type="chain" id="PRO_5032496614" description="Thioredoxin domain-containing protein" evidence="1">
    <location>
        <begin position="22"/>
        <end position="217"/>
    </location>
</feature>
<keyword evidence="1" id="KW-0732">Signal</keyword>
<name>A0A849SUP1_UNCEI</name>
<dbReference type="AlphaFoldDB" id="A0A849SUP1"/>
<dbReference type="CDD" id="cd00371">
    <property type="entry name" value="HMA"/>
    <property type="match status" value="1"/>
</dbReference>
<dbReference type="EMBL" id="JABFRW010000172">
    <property type="protein sequence ID" value="NOT35090.1"/>
    <property type="molecule type" value="Genomic_DNA"/>
</dbReference>
<dbReference type="InterPro" id="IPR006121">
    <property type="entry name" value="HMA_dom"/>
</dbReference>
<evidence type="ECO:0000313" key="3">
    <source>
        <dbReference type="EMBL" id="NOT35090.1"/>
    </source>
</evidence>
<dbReference type="PROSITE" id="PS51352">
    <property type="entry name" value="THIOREDOXIN_2"/>
    <property type="match status" value="1"/>
</dbReference>
<dbReference type="Gene3D" id="3.40.30.10">
    <property type="entry name" value="Glutaredoxin"/>
    <property type="match status" value="1"/>
</dbReference>
<dbReference type="InterPro" id="IPR036163">
    <property type="entry name" value="HMA_dom_sf"/>
</dbReference>
<evidence type="ECO:0000313" key="4">
    <source>
        <dbReference type="Proteomes" id="UP000580839"/>
    </source>
</evidence>
<gene>
    <name evidence="3" type="ORF">HOP12_13160</name>
</gene>
<dbReference type="Proteomes" id="UP000580839">
    <property type="component" value="Unassembled WGS sequence"/>
</dbReference>
<reference evidence="3 4" key="1">
    <citation type="submission" date="2020-04" db="EMBL/GenBank/DDBJ databases">
        <title>Metagenomic profiling of ammonia- and methane-oxidizing microorganisms in a Dutch drinking water treatment plant.</title>
        <authorList>
            <person name="Poghosyan L."/>
            <person name="Leucker S."/>
        </authorList>
    </citation>
    <scope>NUCLEOTIDE SEQUENCE [LARGE SCALE GENOMIC DNA]</scope>
    <source>
        <strain evidence="3">S-RSF-IL-03</strain>
    </source>
</reference>
<organism evidence="3 4">
    <name type="scientific">Eiseniibacteriota bacterium</name>
    <dbReference type="NCBI Taxonomy" id="2212470"/>
    <lineage>
        <taxon>Bacteria</taxon>
        <taxon>Candidatus Eiseniibacteriota</taxon>
    </lineage>
</organism>
<protein>
    <recommendedName>
        <fullName evidence="2">Thioredoxin domain-containing protein</fullName>
    </recommendedName>
</protein>
<dbReference type="CDD" id="cd02947">
    <property type="entry name" value="TRX_family"/>
    <property type="match status" value="1"/>
</dbReference>
<feature type="domain" description="Thioredoxin" evidence="2">
    <location>
        <begin position="93"/>
        <end position="217"/>
    </location>
</feature>
<dbReference type="SUPFAM" id="SSF52833">
    <property type="entry name" value="Thioredoxin-like"/>
    <property type="match status" value="1"/>
</dbReference>
<dbReference type="GO" id="GO:0046872">
    <property type="term" value="F:metal ion binding"/>
    <property type="evidence" value="ECO:0007669"/>
    <property type="project" value="InterPro"/>
</dbReference>
<dbReference type="InterPro" id="IPR036249">
    <property type="entry name" value="Thioredoxin-like_sf"/>
</dbReference>
<accession>A0A849SUP1</accession>
<evidence type="ECO:0000256" key="1">
    <source>
        <dbReference type="SAM" id="SignalP"/>
    </source>
</evidence>
<feature type="signal peptide" evidence="1">
    <location>
        <begin position="1"/>
        <end position="21"/>
    </location>
</feature>